<evidence type="ECO:0000313" key="12">
    <source>
        <dbReference type="EMBL" id="KAL0303012.1"/>
    </source>
</evidence>
<dbReference type="PRINTS" id="PR00364">
    <property type="entry name" value="DISEASERSIST"/>
</dbReference>
<dbReference type="GO" id="GO:0051607">
    <property type="term" value="P:defense response to virus"/>
    <property type="evidence" value="ECO:0007669"/>
    <property type="project" value="UniProtKB-ARBA"/>
</dbReference>
<dbReference type="InterPro" id="IPR038005">
    <property type="entry name" value="RX-like_CC"/>
</dbReference>
<dbReference type="InterPro" id="IPR058922">
    <property type="entry name" value="WHD_DRP"/>
</dbReference>
<dbReference type="FunFam" id="3.40.50.300:FF:001091">
    <property type="entry name" value="Probable disease resistance protein At1g61300"/>
    <property type="match status" value="1"/>
</dbReference>
<dbReference type="AlphaFoldDB" id="A0AAW2K8T3"/>
<dbReference type="CDD" id="cd14798">
    <property type="entry name" value="RX-CC_like"/>
    <property type="match status" value="1"/>
</dbReference>
<gene>
    <name evidence="12" type="ORF">Sradi_6169300</name>
</gene>
<comment type="caution">
    <text evidence="12">The sequence shown here is derived from an EMBL/GenBank/DDBJ whole genome shotgun (WGS) entry which is preliminary data.</text>
</comment>
<dbReference type="FunFam" id="1.10.10.10:FF:000322">
    <property type="entry name" value="Probable disease resistance protein At1g63360"/>
    <property type="match status" value="1"/>
</dbReference>
<dbReference type="GO" id="GO:0005524">
    <property type="term" value="F:ATP binding"/>
    <property type="evidence" value="ECO:0007669"/>
    <property type="project" value="UniProtKB-KW"/>
</dbReference>
<dbReference type="InterPro" id="IPR042197">
    <property type="entry name" value="Apaf_helical"/>
</dbReference>
<dbReference type="InterPro" id="IPR036388">
    <property type="entry name" value="WH-like_DNA-bd_sf"/>
</dbReference>
<feature type="domain" description="NB-ARC" evidence="8">
    <location>
        <begin position="168"/>
        <end position="343"/>
    </location>
</feature>
<dbReference type="Pfam" id="PF00931">
    <property type="entry name" value="NB-ARC"/>
    <property type="match status" value="1"/>
</dbReference>
<dbReference type="InterPro" id="IPR032675">
    <property type="entry name" value="LRR_dom_sf"/>
</dbReference>
<dbReference type="SUPFAM" id="SSF52058">
    <property type="entry name" value="L domain-like"/>
    <property type="match status" value="1"/>
</dbReference>
<dbReference type="PANTHER" id="PTHR23155:SF1193">
    <property type="entry name" value="DISEASE RESISTANCE PROTEIN RPP13-RELATED"/>
    <property type="match status" value="1"/>
</dbReference>
<name>A0AAW2K8T3_SESRA</name>
<dbReference type="PANTHER" id="PTHR23155">
    <property type="entry name" value="DISEASE RESISTANCE PROTEIN RP"/>
    <property type="match status" value="1"/>
</dbReference>
<dbReference type="Pfam" id="PF23559">
    <property type="entry name" value="WHD_DRP"/>
    <property type="match status" value="1"/>
</dbReference>
<evidence type="ECO:0000259" key="11">
    <source>
        <dbReference type="Pfam" id="PF23598"/>
    </source>
</evidence>
<evidence type="ECO:0000256" key="4">
    <source>
        <dbReference type="ARBA" id="ARBA00022741"/>
    </source>
</evidence>
<reference evidence="12" key="2">
    <citation type="journal article" date="2024" name="Plant">
        <title>Genomic evolution and insights into agronomic trait innovations of Sesamum species.</title>
        <authorList>
            <person name="Miao H."/>
            <person name="Wang L."/>
            <person name="Qu L."/>
            <person name="Liu H."/>
            <person name="Sun Y."/>
            <person name="Le M."/>
            <person name="Wang Q."/>
            <person name="Wei S."/>
            <person name="Zheng Y."/>
            <person name="Lin W."/>
            <person name="Duan Y."/>
            <person name="Cao H."/>
            <person name="Xiong S."/>
            <person name="Wang X."/>
            <person name="Wei L."/>
            <person name="Li C."/>
            <person name="Ma Q."/>
            <person name="Ju M."/>
            <person name="Zhao R."/>
            <person name="Li G."/>
            <person name="Mu C."/>
            <person name="Tian Q."/>
            <person name="Mei H."/>
            <person name="Zhang T."/>
            <person name="Gao T."/>
            <person name="Zhang H."/>
        </authorList>
    </citation>
    <scope>NUCLEOTIDE SEQUENCE</scope>
    <source>
        <strain evidence="12">G02</strain>
    </source>
</reference>
<feature type="domain" description="Disease resistance N-terminal" evidence="9">
    <location>
        <begin position="5"/>
        <end position="90"/>
    </location>
</feature>
<dbReference type="InterPro" id="IPR002182">
    <property type="entry name" value="NB-ARC"/>
</dbReference>
<dbReference type="Pfam" id="PF18052">
    <property type="entry name" value="Rx_N"/>
    <property type="match status" value="1"/>
</dbReference>
<dbReference type="Gene3D" id="1.10.8.430">
    <property type="entry name" value="Helical domain of apoptotic protease-activating factors"/>
    <property type="match status" value="1"/>
</dbReference>
<comment type="similarity">
    <text evidence="1">Belongs to the disease resistance NB-LRR family.</text>
</comment>
<dbReference type="Gene3D" id="3.80.10.10">
    <property type="entry name" value="Ribonuclease Inhibitor"/>
    <property type="match status" value="2"/>
</dbReference>
<dbReference type="InterPro" id="IPR055414">
    <property type="entry name" value="LRR_R13L4/SHOC2-like"/>
</dbReference>
<keyword evidence="4" id="KW-0547">Nucleotide-binding</keyword>
<proteinExistence type="inferred from homology"/>
<evidence type="ECO:0000256" key="2">
    <source>
        <dbReference type="ARBA" id="ARBA00022614"/>
    </source>
</evidence>
<feature type="domain" description="Disease resistance protein winged helix" evidence="10">
    <location>
        <begin position="430"/>
        <end position="501"/>
    </location>
</feature>
<sequence length="1006" mass="114303">MAEAAVSFAVETLGNLAIQKVAFLQGVEGQVNWLKDELKRMQSFLKDAAEKQINNVSIRDWISEIRELAQDAEDVINSFILKVETPRRSRGLLGRCACFPEHVYHLDQLGQEIENIRDRLQAIESSRKRYGIEDLGGGTTLLMPRRSEVVEKRQLSPWQRDKDVVGLEEDVEQILQRAVVQEWEDLSVATIVGMGGLGKSTLAREVYNHPDLVARFECRAWVVVSREFNPKEIMKSLMLQLVEQQKQREILEIMEKSDLQNIMHMLHQQLMGKRFFIVLDDIWQEEAWESLSGAFPCQDRASRLLLTSRNRDIPKHARYVHDLQLLDPDKSWQLFLKKAFINNTDGKCPKDLENIGREILRKCNGLPLAITVVGGVLVKQRQSESEWERVLNGLNSHLGRSGSSVSAILELSYQDLPPQLKSCFLCLGFFKEDAVIRVTKLVNLWIAEGLVSQEGEETEMLEEIARSYLDELINRNMVQVKEWGKFDRVKNCYVHDLLRKLSITKAKEEINFEILRQGKSQHLDKPRHRAIYCGTESFIHSPSTRLRSLFVHGAGKVYDSPSYWKSFGLLKVLDFEDFDLKNLPDTIGALTLLRYLGLRNTKIKELPSSLGRLKNLEVLDIAKNNGMEVPDILWKMASLRHLYMSEIRCQLPLRIDTLNNLQTLTWVPADSCTLEHLPHMTSLRKLGIELRINSDVGKLCTALAVLENLVCLKLRGPDSLCTPSLDRLSLLHSLTQLKLDVFMTKLPDATNFPPNLSYLSLHGTLLEEDPMPVLQELPKLLYLKMFDAYYGEVMEISQKGFPKLKLLSLHCLLELRNIEVGRGAMPELKRLEIYKCPHLESLPKELRFMTSLQELKMVTTTEIVSKLQGVDSHTISSIPSLNLVGLSYHSCFVISKRRFIDGVSRWIKSTVEEVNAATSGASSSADGVRKGETFQPVPHSRASSSEQDQDKISEAELMELINKLERAHNSGASSGTPGDQNGASFVSELLEQFIKKRNAPRSKHLG</sequence>
<dbReference type="InterPro" id="IPR027417">
    <property type="entry name" value="P-loop_NTPase"/>
</dbReference>
<reference evidence="12" key="1">
    <citation type="submission" date="2020-06" db="EMBL/GenBank/DDBJ databases">
        <authorList>
            <person name="Li T."/>
            <person name="Hu X."/>
            <person name="Zhang T."/>
            <person name="Song X."/>
            <person name="Zhang H."/>
            <person name="Dai N."/>
            <person name="Sheng W."/>
            <person name="Hou X."/>
            <person name="Wei L."/>
        </authorList>
    </citation>
    <scope>NUCLEOTIDE SEQUENCE</scope>
    <source>
        <strain evidence="12">G02</strain>
        <tissue evidence="12">Leaf</tissue>
    </source>
</reference>
<feature type="compositionally biased region" description="Polar residues" evidence="7">
    <location>
        <begin position="970"/>
        <end position="983"/>
    </location>
</feature>
<evidence type="ECO:0000259" key="10">
    <source>
        <dbReference type="Pfam" id="PF23559"/>
    </source>
</evidence>
<dbReference type="GO" id="GO:0098542">
    <property type="term" value="P:defense response to other organism"/>
    <property type="evidence" value="ECO:0007669"/>
    <property type="project" value="TreeGrafter"/>
</dbReference>
<keyword evidence="5" id="KW-0611">Plant defense</keyword>
<evidence type="ECO:0000256" key="5">
    <source>
        <dbReference type="ARBA" id="ARBA00022821"/>
    </source>
</evidence>
<dbReference type="GO" id="GO:0043531">
    <property type="term" value="F:ADP binding"/>
    <property type="evidence" value="ECO:0007669"/>
    <property type="project" value="InterPro"/>
</dbReference>
<evidence type="ECO:0000256" key="6">
    <source>
        <dbReference type="ARBA" id="ARBA00022840"/>
    </source>
</evidence>
<dbReference type="SUPFAM" id="SSF52540">
    <property type="entry name" value="P-loop containing nucleoside triphosphate hydrolases"/>
    <property type="match status" value="1"/>
</dbReference>
<dbReference type="Gene3D" id="3.40.50.300">
    <property type="entry name" value="P-loop containing nucleotide triphosphate hydrolases"/>
    <property type="match status" value="1"/>
</dbReference>
<evidence type="ECO:0000259" key="8">
    <source>
        <dbReference type="Pfam" id="PF00931"/>
    </source>
</evidence>
<keyword evidence="2" id="KW-0433">Leucine-rich repeat</keyword>
<feature type="region of interest" description="Disordered" evidence="7">
    <location>
        <begin position="918"/>
        <end position="983"/>
    </location>
</feature>
<protein>
    <submittedName>
        <fullName evidence="12">Disease resistance protein</fullName>
    </submittedName>
</protein>
<keyword evidence="3" id="KW-0677">Repeat</keyword>
<accession>A0AAW2K8T3</accession>
<dbReference type="Gene3D" id="1.20.5.4130">
    <property type="match status" value="1"/>
</dbReference>
<evidence type="ECO:0000256" key="1">
    <source>
        <dbReference type="ARBA" id="ARBA00008894"/>
    </source>
</evidence>
<evidence type="ECO:0000259" key="9">
    <source>
        <dbReference type="Pfam" id="PF18052"/>
    </source>
</evidence>
<dbReference type="Pfam" id="PF23598">
    <property type="entry name" value="LRR_14"/>
    <property type="match status" value="1"/>
</dbReference>
<dbReference type="EMBL" id="JACGWJ010000029">
    <property type="protein sequence ID" value="KAL0303012.1"/>
    <property type="molecule type" value="Genomic_DNA"/>
</dbReference>
<organism evidence="12">
    <name type="scientific">Sesamum radiatum</name>
    <name type="common">Black benniseed</name>
    <dbReference type="NCBI Taxonomy" id="300843"/>
    <lineage>
        <taxon>Eukaryota</taxon>
        <taxon>Viridiplantae</taxon>
        <taxon>Streptophyta</taxon>
        <taxon>Embryophyta</taxon>
        <taxon>Tracheophyta</taxon>
        <taxon>Spermatophyta</taxon>
        <taxon>Magnoliopsida</taxon>
        <taxon>eudicotyledons</taxon>
        <taxon>Gunneridae</taxon>
        <taxon>Pentapetalae</taxon>
        <taxon>asterids</taxon>
        <taxon>lamiids</taxon>
        <taxon>Lamiales</taxon>
        <taxon>Pedaliaceae</taxon>
        <taxon>Sesamum</taxon>
    </lineage>
</organism>
<dbReference type="Gene3D" id="1.10.10.10">
    <property type="entry name" value="Winged helix-like DNA-binding domain superfamily/Winged helix DNA-binding domain"/>
    <property type="match status" value="1"/>
</dbReference>
<evidence type="ECO:0000256" key="3">
    <source>
        <dbReference type="ARBA" id="ARBA00022737"/>
    </source>
</evidence>
<evidence type="ECO:0000256" key="7">
    <source>
        <dbReference type="SAM" id="MobiDB-lite"/>
    </source>
</evidence>
<dbReference type="InterPro" id="IPR041118">
    <property type="entry name" value="Rx_N"/>
</dbReference>
<feature type="domain" description="Disease resistance R13L4/SHOC-2-like LRR" evidence="11">
    <location>
        <begin position="546"/>
        <end position="863"/>
    </location>
</feature>
<dbReference type="InterPro" id="IPR044974">
    <property type="entry name" value="Disease_R_plants"/>
</dbReference>
<keyword evidence="6" id="KW-0067">ATP-binding</keyword>